<sequence>MILVGNQRGGAKNLALHLLKEENEHVEVHEVRGFASRNLMAALNETYAISKATRCKQFLFSLSLNPPQNENVS</sequence>
<organism evidence="1 2">
    <name type="scientific">Nitrosomonas marina</name>
    <dbReference type="NCBI Taxonomy" id="917"/>
    <lineage>
        <taxon>Bacteria</taxon>
        <taxon>Pseudomonadati</taxon>
        <taxon>Pseudomonadota</taxon>
        <taxon>Betaproteobacteria</taxon>
        <taxon>Nitrosomonadales</taxon>
        <taxon>Nitrosomonadaceae</taxon>
        <taxon>Nitrosomonas</taxon>
    </lineage>
</organism>
<dbReference type="Proteomes" id="UP000199459">
    <property type="component" value="Unassembled WGS sequence"/>
</dbReference>
<protein>
    <submittedName>
        <fullName evidence="1">Uncharacterized protein</fullName>
    </submittedName>
</protein>
<name>A0A1H8H4R9_9PROT</name>
<reference evidence="1 2" key="1">
    <citation type="submission" date="2016-10" db="EMBL/GenBank/DDBJ databases">
        <authorList>
            <person name="de Groot N.N."/>
        </authorList>
    </citation>
    <scope>NUCLEOTIDE SEQUENCE [LARGE SCALE GENOMIC DNA]</scope>
    <source>
        <strain evidence="1 2">Nm22</strain>
    </source>
</reference>
<gene>
    <name evidence="1" type="ORF">SAMN05216325_12151</name>
</gene>
<evidence type="ECO:0000313" key="2">
    <source>
        <dbReference type="Proteomes" id="UP000199459"/>
    </source>
</evidence>
<dbReference type="RefSeq" id="WP_177167761.1">
    <property type="nucleotide sequence ID" value="NZ_FOCP01000021.1"/>
</dbReference>
<dbReference type="EMBL" id="FOCP01000021">
    <property type="protein sequence ID" value="SEN51125.1"/>
    <property type="molecule type" value="Genomic_DNA"/>
</dbReference>
<evidence type="ECO:0000313" key="1">
    <source>
        <dbReference type="EMBL" id="SEN51125.1"/>
    </source>
</evidence>
<accession>A0A1H8H4R9</accession>
<proteinExistence type="predicted"/>
<dbReference type="AlphaFoldDB" id="A0A1H8H4R9"/>